<dbReference type="Pfam" id="PF03874">
    <property type="entry name" value="RNA_pol_Rpb4"/>
    <property type="match status" value="1"/>
</dbReference>
<keyword evidence="9" id="KW-1185">Reference proteome</keyword>
<dbReference type="SUPFAM" id="SSF47819">
    <property type="entry name" value="HRDC-like"/>
    <property type="match status" value="1"/>
</dbReference>
<evidence type="ECO:0000313" key="9">
    <source>
        <dbReference type="Proteomes" id="UP000182658"/>
    </source>
</evidence>
<evidence type="ECO:0000256" key="3">
    <source>
        <dbReference type="ARBA" id="ARBA00016672"/>
    </source>
</evidence>
<evidence type="ECO:0000256" key="6">
    <source>
        <dbReference type="ARBA" id="ARBA00023242"/>
    </source>
</evidence>
<dbReference type="InterPro" id="IPR038846">
    <property type="entry name" value="RPC9"/>
</dbReference>
<reference evidence="8 9" key="1">
    <citation type="submission" date="2016-10" db="EMBL/GenBank/DDBJ databases">
        <title>Draft genome sequence of Coniochaeta ligniaria NRRL30616, a lignocellulolytic fungus for bioabatement of inhibitors in plant biomass hydrolysates.</title>
        <authorList>
            <consortium name="DOE Joint Genome Institute"/>
            <person name="Jimenez D.J."/>
            <person name="Hector R.E."/>
            <person name="Riley R."/>
            <person name="Sun H."/>
            <person name="Grigoriev I.V."/>
            <person name="Van Elsas J.D."/>
            <person name="Nichols N.N."/>
        </authorList>
    </citation>
    <scope>NUCLEOTIDE SEQUENCE [LARGE SCALE GENOMIC DNA]</scope>
    <source>
        <strain evidence="8 9">NRRL 30616</strain>
    </source>
</reference>
<dbReference type="EMBL" id="KV875099">
    <property type="protein sequence ID" value="OIW27237.1"/>
    <property type="molecule type" value="Genomic_DNA"/>
</dbReference>
<accession>A0A1J7IIM8</accession>
<dbReference type="Gene3D" id="1.20.1250.40">
    <property type="match status" value="1"/>
</dbReference>
<dbReference type="InterPro" id="IPR005574">
    <property type="entry name" value="Rpb4/RPC9"/>
</dbReference>
<evidence type="ECO:0000259" key="7">
    <source>
        <dbReference type="SMART" id="SM00657"/>
    </source>
</evidence>
<sequence length="156" mass="17065">MKILESQNAVLSNYEVYQHLVDHQKTLKQKQRKGPGNLATLIKETLAYLKTTPSPLAKQEETHHYGPDVVARLLERLSQANLNQDLAKGEVLMILNLRPSSIAVLSTVIEDMEERFSEEEQAAILEVIAEVLGRDEAGAAGEAGGEEAMESVEGGA</sequence>
<evidence type="ECO:0000256" key="4">
    <source>
        <dbReference type="ARBA" id="ARBA00022478"/>
    </source>
</evidence>
<dbReference type="PANTHER" id="PTHR15561">
    <property type="entry name" value="CALCITONIN GENE-RELATED PEPTIDE-RECEPTOR COMPONENT PROTEIN"/>
    <property type="match status" value="1"/>
</dbReference>
<dbReference type="Proteomes" id="UP000182658">
    <property type="component" value="Unassembled WGS sequence"/>
</dbReference>
<name>A0A1J7IIM8_9PEZI</name>
<keyword evidence="6" id="KW-0539">Nucleus</keyword>
<dbReference type="GO" id="GO:0000166">
    <property type="term" value="F:nucleotide binding"/>
    <property type="evidence" value="ECO:0007669"/>
    <property type="project" value="InterPro"/>
</dbReference>
<dbReference type="PANTHER" id="PTHR15561:SF0">
    <property type="entry name" value="DNA-DIRECTED RNA POLYMERASE III SUBUNIT RPC9"/>
    <property type="match status" value="1"/>
</dbReference>
<dbReference type="OrthoDB" id="1746530at2759"/>
<dbReference type="GO" id="GO:0005666">
    <property type="term" value="C:RNA polymerase III complex"/>
    <property type="evidence" value="ECO:0007669"/>
    <property type="project" value="InterPro"/>
</dbReference>
<dbReference type="AlphaFoldDB" id="A0A1J7IIM8"/>
<dbReference type="InterPro" id="IPR038324">
    <property type="entry name" value="Rpb4/RPC9_sf"/>
</dbReference>
<dbReference type="STRING" id="1408157.A0A1J7IIM8"/>
<dbReference type="InterPro" id="IPR010997">
    <property type="entry name" value="HRDC-like_sf"/>
</dbReference>
<feature type="domain" description="RNA polymerase Rpb4/RPC9 core" evidence="7">
    <location>
        <begin position="1"/>
        <end position="135"/>
    </location>
</feature>
<gene>
    <name evidence="8" type="ORF">CONLIGDRAFT_633572</name>
</gene>
<comment type="subcellular location">
    <subcellularLocation>
        <location evidence="1">Nucleus</location>
    </subcellularLocation>
</comment>
<evidence type="ECO:0000256" key="1">
    <source>
        <dbReference type="ARBA" id="ARBA00004123"/>
    </source>
</evidence>
<dbReference type="FunCoup" id="A0A1J7IIM8">
    <property type="interactions" value="183"/>
</dbReference>
<evidence type="ECO:0000256" key="5">
    <source>
        <dbReference type="ARBA" id="ARBA00023163"/>
    </source>
</evidence>
<evidence type="ECO:0000313" key="8">
    <source>
        <dbReference type="EMBL" id="OIW27237.1"/>
    </source>
</evidence>
<evidence type="ECO:0000256" key="2">
    <source>
        <dbReference type="ARBA" id="ARBA00006898"/>
    </source>
</evidence>
<dbReference type="GO" id="GO:0006384">
    <property type="term" value="P:transcription initiation at RNA polymerase III promoter"/>
    <property type="evidence" value="ECO:0007669"/>
    <property type="project" value="InterPro"/>
</dbReference>
<protein>
    <recommendedName>
        <fullName evidence="3">DNA-directed RNA polymerase III subunit RPC9</fullName>
    </recommendedName>
</protein>
<organism evidence="8 9">
    <name type="scientific">Coniochaeta ligniaria NRRL 30616</name>
    <dbReference type="NCBI Taxonomy" id="1408157"/>
    <lineage>
        <taxon>Eukaryota</taxon>
        <taxon>Fungi</taxon>
        <taxon>Dikarya</taxon>
        <taxon>Ascomycota</taxon>
        <taxon>Pezizomycotina</taxon>
        <taxon>Sordariomycetes</taxon>
        <taxon>Sordariomycetidae</taxon>
        <taxon>Coniochaetales</taxon>
        <taxon>Coniochaetaceae</taxon>
        <taxon>Coniochaeta</taxon>
    </lineage>
</organism>
<proteinExistence type="inferred from homology"/>
<comment type="similarity">
    <text evidence="2">Belongs to the eukaryotic RPC9 RNA polymerase subunit family.</text>
</comment>
<dbReference type="SMART" id="SM00657">
    <property type="entry name" value="RPOL4c"/>
    <property type="match status" value="1"/>
</dbReference>
<keyword evidence="5" id="KW-0804">Transcription</keyword>
<dbReference type="InterPro" id="IPR006590">
    <property type="entry name" value="RNA_pol_Rpb4/RPC9_core"/>
</dbReference>
<keyword evidence="4" id="KW-0240">DNA-directed RNA polymerase</keyword>
<dbReference type="InParanoid" id="A0A1J7IIM8"/>